<evidence type="ECO:0000256" key="6">
    <source>
        <dbReference type="ARBA" id="ARBA00022989"/>
    </source>
</evidence>
<proteinExistence type="inferred from homology"/>
<dbReference type="RefSeq" id="WP_254575991.1">
    <property type="nucleotide sequence ID" value="NZ_CP100595.1"/>
</dbReference>
<organism evidence="11 12">
    <name type="scientific">Arcobacter roscoffensis</name>
    <dbReference type="NCBI Taxonomy" id="2961520"/>
    <lineage>
        <taxon>Bacteria</taxon>
        <taxon>Pseudomonadati</taxon>
        <taxon>Campylobacterota</taxon>
        <taxon>Epsilonproteobacteria</taxon>
        <taxon>Campylobacterales</taxon>
        <taxon>Arcobacteraceae</taxon>
        <taxon>Arcobacter</taxon>
    </lineage>
</organism>
<protein>
    <submittedName>
        <fullName evidence="11">MotA/TolQ/ExbB proton channel family protein</fullName>
    </submittedName>
</protein>
<evidence type="ECO:0000256" key="9">
    <source>
        <dbReference type="SAM" id="Phobius"/>
    </source>
</evidence>
<dbReference type="InterPro" id="IPR002898">
    <property type="entry name" value="MotA_ExbB_proton_chnl"/>
</dbReference>
<evidence type="ECO:0000256" key="1">
    <source>
        <dbReference type="ARBA" id="ARBA00004429"/>
    </source>
</evidence>
<evidence type="ECO:0000256" key="7">
    <source>
        <dbReference type="ARBA" id="ARBA00023136"/>
    </source>
</evidence>
<keyword evidence="3" id="KW-1003">Cell membrane</keyword>
<reference evidence="11" key="1">
    <citation type="submission" date="2022-07" db="EMBL/GenBank/DDBJ databases">
        <title>Arcobacter roscoffensis sp. nov., a marine bacterium isolated from coastal seawater collected from Roscoff, France.</title>
        <authorList>
            <person name="Pascual J."/>
            <person name="Lepeaux C."/>
            <person name="Methner A."/>
            <person name="Overmann J."/>
        </authorList>
    </citation>
    <scope>NUCLEOTIDE SEQUENCE</scope>
    <source>
        <strain evidence="11">ARW1-2F2</strain>
    </source>
</reference>
<comment type="similarity">
    <text evidence="8">Belongs to the exbB/tolQ family.</text>
</comment>
<evidence type="ECO:0000256" key="5">
    <source>
        <dbReference type="ARBA" id="ARBA00022927"/>
    </source>
</evidence>
<dbReference type="Proteomes" id="UP001060012">
    <property type="component" value="Chromosome"/>
</dbReference>
<evidence type="ECO:0000256" key="4">
    <source>
        <dbReference type="ARBA" id="ARBA00022692"/>
    </source>
</evidence>
<keyword evidence="2 8" id="KW-0813">Transport</keyword>
<dbReference type="EMBL" id="CP100595">
    <property type="protein sequence ID" value="UTJ05810.1"/>
    <property type="molecule type" value="Genomic_DNA"/>
</dbReference>
<keyword evidence="5 8" id="KW-0653">Protein transport</keyword>
<evidence type="ECO:0000256" key="3">
    <source>
        <dbReference type="ARBA" id="ARBA00022475"/>
    </source>
</evidence>
<keyword evidence="7 9" id="KW-0472">Membrane</keyword>
<evidence type="ECO:0000313" key="11">
    <source>
        <dbReference type="EMBL" id="UTJ05810.1"/>
    </source>
</evidence>
<feature type="domain" description="MotA/TolQ/ExbB proton channel" evidence="10">
    <location>
        <begin position="70"/>
        <end position="175"/>
    </location>
</feature>
<feature type="transmembrane region" description="Helical" evidence="9">
    <location>
        <begin position="139"/>
        <end position="160"/>
    </location>
</feature>
<keyword evidence="6 9" id="KW-1133">Transmembrane helix</keyword>
<dbReference type="Pfam" id="PF01618">
    <property type="entry name" value="MotA_ExbB"/>
    <property type="match status" value="1"/>
</dbReference>
<evidence type="ECO:0000313" key="12">
    <source>
        <dbReference type="Proteomes" id="UP001060012"/>
    </source>
</evidence>
<gene>
    <name evidence="11" type="ORF">NJU99_11205</name>
</gene>
<keyword evidence="4 9" id="KW-0812">Transmembrane</keyword>
<accession>A0ABY5E4V7</accession>
<evidence type="ECO:0000259" key="10">
    <source>
        <dbReference type="Pfam" id="PF01618"/>
    </source>
</evidence>
<feature type="transmembrane region" description="Helical" evidence="9">
    <location>
        <begin position="96"/>
        <end position="119"/>
    </location>
</feature>
<feature type="transmembrane region" description="Helical" evidence="9">
    <location>
        <begin position="14"/>
        <end position="39"/>
    </location>
</feature>
<dbReference type="PANTHER" id="PTHR30625:SF15">
    <property type="entry name" value="BIOPOLYMER TRANSPORT PROTEIN EXBB"/>
    <property type="match status" value="1"/>
</dbReference>
<sequence length="186" mass="20293">MTNTILNYLANSSAITYIVLALLSIYLIIIFWIFIYRYVSLKGLITNEKKSLDSLTSRDSSFSPFSSLNKCSNNSSSREILHACEINIIKDASAGISWLAIISSTSPFIGLFGTVIGILESFAKFSGHSKVGFSLIAPAISEALVATAAGIFVAIFAYTFHQVLTRKVYELNTYIKAQAEIIIAKG</sequence>
<dbReference type="InterPro" id="IPR050790">
    <property type="entry name" value="ExbB/TolQ_transport"/>
</dbReference>
<keyword evidence="12" id="KW-1185">Reference proteome</keyword>
<comment type="subcellular location">
    <subcellularLocation>
        <location evidence="1">Cell inner membrane</location>
        <topology evidence="1">Multi-pass membrane protein</topology>
    </subcellularLocation>
    <subcellularLocation>
        <location evidence="8">Membrane</location>
        <topology evidence="8">Multi-pass membrane protein</topology>
    </subcellularLocation>
</comment>
<evidence type="ECO:0000256" key="2">
    <source>
        <dbReference type="ARBA" id="ARBA00022448"/>
    </source>
</evidence>
<evidence type="ECO:0000256" key="8">
    <source>
        <dbReference type="RuleBase" id="RU004057"/>
    </source>
</evidence>
<name>A0ABY5E4V7_9BACT</name>
<dbReference type="PANTHER" id="PTHR30625">
    <property type="entry name" value="PROTEIN TOLQ"/>
    <property type="match status" value="1"/>
</dbReference>